<proteinExistence type="predicted"/>
<keyword evidence="3" id="KW-1185">Reference proteome</keyword>
<evidence type="ECO:0000313" key="2">
    <source>
        <dbReference type="EMBL" id="MFC4803915.1"/>
    </source>
</evidence>
<dbReference type="RefSeq" id="WP_379787387.1">
    <property type="nucleotide sequence ID" value="NZ_JBHSHL010000007.1"/>
</dbReference>
<feature type="transmembrane region" description="Helical" evidence="1">
    <location>
        <begin position="105"/>
        <end position="128"/>
    </location>
</feature>
<dbReference type="PANTHER" id="PTHR36832:SF1">
    <property type="entry name" value="SLR1174 PROTEIN"/>
    <property type="match status" value="1"/>
</dbReference>
<reference evidence="3" key="1">
    <citation type="journal article" date="2019" name="Int. J. Syst. Evol. Microbiol.">
        <title>The Global Catalogue of Microorganisms (GCM) 10K type strain sequencing project: providing services to taxonomists for standard genome sequencing and annotation.</title>
        <authorList>
            <consortium name="The Broad Institute Genomics Platform"/>
            <consortium name="The Broad Institute Genome Sequencing Center for Infectious Disease"/>
            <person name="Wu L."/>
            <person name="Ma J."/>
        </authorList>
    </citation>
    <scope>NUCLEOTIDE SEQUENCE [LARGE SCALE GENOMIC DNA]</scope>
    <source>
        <strain evidence="3">CCUG 46385</strain>
    </source>
</reference>
<feature type="transmembrane region" description="Helical" evidence="1">
    <location>
        <begin position="62"/>
        <end position="85"/>
    </location>
</feature>
<feature type="transmembrane region" description="Helical" evidence="1">
    <location>
        <begin position="176"/>
        <end position="196"/>
    </location>
</feature>
<dbReference type="PANTHER" id="PTHR36832">
    <property type="entry name" value="SLR1174 PROTEIN-RELATED"/>
    <property type="match status" value="1"/>
</dbReference>
<accession>A0ABV9QHV4</accession>
<evidence type="ECO:0000256" key="1">
    <source>
        <dbReference type="SAM" id="Phobius"/>
    </source>
</evidence>
<evidence type="ECO:0008006" key="4">
    <source>
        <dbReference type="Google" id="ProtNLM"/>
    </source>
</evidence>
<sequence>MKYIAIVLNNFYSELSFKFNLIAGILTEISSLVLGIFAWLAVYRSTGGGEIGGFDQGDMLVYLSVSHMSAILFSTGIVVQTAGYIKRGRLTTFLLRPYSFLGENLSAYLGRRSIYLIAYTLILFAFSLKKSSGGYYLLVFVALLINFLMFFTLMQGIGNLAFFITEMWPIRPLVNALYFLLGGIYFPLNFLPYNIYRFLRYNPFAMVTYQLTLAVEKKLEISELVRNISISFWWLVFFYLIYKLSFRAGLKRYEGMGA</sequence>
<keyword evidence="1" id="KW-0812">Transmembrane</keyword>
<gene>
    <name evidence="2" type="ORF">ACFO4R_02360</name>
</gene>
<feature type="transmembrane region" description="Helical" evidence="1">
    <location>
        <begin position="134"/>
        <end position="164"/>
    </location>
</feature>
<keyword evidence="1" id="KW-0472">Membrane</keyword>
<evidence type="ECO:0000313" key="3">
    <source>
        <dbReference type="Proteomes" id="UP001595916"/>
    </source>
</evidence>
<dbReference type="Proteomes" id="UP001595916">
    <property type="component" value="Unassembled WGS sequence"/>
</dbReference>
<organism evidence="2 3">
    <name type="scientific">Filifactor villosus</name>
    <dbReference type="NCBI Taxonomy" id="29374"/>
    <lineage>
        <taxon>Bacteria</taxon>
        <taxon>Bacillati</taxon>
        <taxon>Bacillota</taxon>
        <taxon>Clostridia</taxon>
        <taxon>Peptostreptococcales</taxon>
        <taxon>Filifactoraceae</taxon>
        <taxon>Filifactor</taxon>
    </lineage>
</organism>
<comment type="caution">
    <text evidence="2">The sequence shown here is derived from an EMBL/GenBank/DDBJ whole genome shotgun (WGS) entry which is preliminary data.</text>
</comment>
<feature type="transmembrane region" description="Helical" evidence="1">
    <location>
        <begin position="21"/>
        <end position="42"/>
    </location>
</feature>
<feature type="transmembrane region" description="Helical" evidence="1">
    <location>
        <begin position="224"/>
        <end position="242"/>
    </location>
</feature>
<protein>
    <recommendedName>
        <fullName evidence="4">ABC transporter permease</fullName>
    </recommendedName>
</protein>
<name>A0ABV9QHV4_9FIRM</name>
<keyword evidence="1" id="KW-1133">Transmembrane helix</keyword>
<dbReference type="EMBL" id="JBHSHL010000007">
    <property type="protein sequence ID" value="MFC4803915.1"/>
    <property type="molecule type" value="Genomic_DNA"/>
</dbReference>